<accession>A0A5N6A3Q1</accession>
<gene>
    <name evidence="6" type="ORF">FH607_019170</name>
</gene>
<dbReference type="InterPro" id="IPR051201">
    <property type="entry name" value="Chloro_Bact_Ser_Proteases"/>
</dbReference>
<dbReference type="EMBL" id="VDLY02000012">
    <property type="protein sequence ID" value="KAB8163417.1"/>
    <property type="molecule type" value="Genomic_DNA"/>
</dbReference>
<dbReference type="Pfam" id="PF13180">
    <property type="entry name" value="PDZ_2"/>
    <property type="match status" value="1"/>
</dbReference>
<dbReference type="Gene3D" id="2.40.10.120">
    <property type="match status" value="1"/>
</dbReference>
<dbReference type="RefSeq" id="WP_139670201.1">
    <property type="nucleotide sequence ID" value="NZ_VDLY02000012.1"/>
</dbReference>
<sequence>MSTEHEGPGRPDGPADGAPEQVARSVGERPTAAPPPAAPAPPQPPAGSPPLPTAAPAGPPPHAPGGPAPQGPTTQQFPSPATPASATPASSTPAAGTHAPPPPSQASTEGAGIPSPGPGSGSGPGPGTGPGYAAPPPPATGSWAFPPQPPEPRRRRNGLLIGVVVATLVAGGIGGGVGYLVADETAGDSSSEAASSPGGEPPAREPESVAGIAEAALPSVVTIEAANGAESAGGTGFVYDEEGHIMTNNHVVAAAADGGDVSVTFSDGQSYEAEVVGRAEGYDVAVMRLIDAGDRELEPLPIGDSDQVAVGDATVAIGAPFGLSGTVTTGIVSAKDRPVASSDGQSGNASYMNALQTDASINPGNSGGPLLNGNGEVIGVNSAIRSTTGGLGGEAGSVGLGFAIPINQATRVAADLMEHGEAVYPIIGASVDSGSTDQGGAKIVEATNDGSEPVTPGGPAAEAGLQPGDVIVRFGDRVIDSGPTLISQIWTYQPGESVEVTYQRDGQEETTTIVLGQRVGEQ</sequence>
<evidence type="ECO:0000256" key="3">
    <source>
        <dbReference type="SAM" id="MobiDB-lite"/>
    </source>
</evidence>
<evidence type="ECO:0000256" key="1">
    <source>
        <dbReference type="ARBA" id="ARBA00022670"/>
    </source>
</evidence>
<feature type="compositionally biased region" description="Pro residues" evidence="3">
    <location>
        <begin position="32"/>
        <end position="70"/>
    </location>
</feature>
<dbReference type="Pfam" id="PF13365">
    <property type="entry name" value="Trypsin_2"/>
    <property type="match status" value="1"/>
</dbReference>
<dbReference type="InterPro" id="IPR001940">
    <property type="entry name" value="Peptidase_S1C"/>
</dbReference>
<dbReference type="AlphaFoldDB" id="A0A5N6A3Q1"/>
<keyword evidence="4" id="KW-1133">Transmembrane helix</keyword>
<feature type="compositionally biased region" description="Gly residues" evidence="3">
    <location>
        <begin position="118"/>
        <end position="130"/>
    </location>
</feature>
<dbReference type="SUPFAM" id="SSF50494">
    <property type="entry name" value="Trypsin-like serine proteases"/>
    <property type="match status" value="1"/>
</dbReference>
<dbReference type="PRINTS" id="PR00834">
    <property type="entry name" value="PROTEASES2C"/>
</dbReference>
<feature type="region of interest" description="Disordered" evidence="3">
    <location>
        <begin position="1"/>
        <end position="154"/>
    </location>
</feature>
<evidence type="ECO:0000313" key="7">
    <source>
        <dbReference type="Proteomes" id="UP000314251"/>
    </source>
</evidence>
<keyword evidence="4" id="KW-0812">Transmembrane</keyword>
<keyword evidence="4" id="KW-0472">Membrane</keyword>
<dbReference type="InterPro" id="IPR036034">
    <property type="entry name" value="PDZ_sf"/>
</dbReference>
<feature type="compositionally biased region" description="Low complexity" evidence="3">
    <location>
        <begin position="188"/>
        <end position="198"/>
    </location>
</feature>
<evidence type="ECO:0000313" key="6">
    <source>
        <dbReference type="EMBL" id="KAB8163417.1"/>
    </source>
</evidence>
<evidence type="ECO:0000256" key="4">
    <source>
        <dbReference type="SAM" id="Phobius"/>
    </source>
</evidence>
<feature type="transmembrane region" description="Helical" evidence="4">
    <location>
        <begin position="159"/>
        <end position="182"/>
    </location>
</feature>
<feature type="region of interest" description="Disordered" evidence="3">
    <location>
        <begin position="188"/>
        <end position="208"/>
    </location>
</feature>
<feature type="domain" description="PDZ" evidence="5">
    <location>
        <begin position="425"/>
        <end position="506"/>
    </location>
</feature>
<protein>
    <submittedName>
        <fullName evidence="6">PDZ domain-containing protein</fullName>
    </submittedName>
</protein>
<dbReference type="InterPro" id="IPR009003">
    <property type="entry name" value="Peptidase_S1_PA"/>
</dbReference>
<dbReference type="OrthoDB" id="9758917at2"/>
<comment type="caution">
    <text evidence="6">The sequence shown here is derived from an EMBL/GenBank/DDBJ whole genome shotgun (WGS) entry which is preliminary data.</text>
</comment>
<reference evidence="6" key="1">
    <citation type="submission" date="2019-10" db="EMBL/GenBank/DDBJ databases">
        <title>Nonomuraea sp. nov., isolated from Phyllanthus amarus.</title>
        <authorList>
            <person name="Klykleung N."/>
            <person name="Tanasupawat S."/>
        </authorList>
    </citation>
    <scope>NUCLEOTIDE SEQUENCE [LARGE SCALE GENOMIC DNA]</scope>
    <source>
        <strain evidence="6">3MP-10</strain>
    </source>
</reference>
<evidence type="ECO:0000256" key="2">
    <source>
        <dbReference type="ARBA" id="ARBA00022801"/>
    </source>
</evidence>
<proteinExistence type="predicted"/>
<evidence type="ECO:0000259" key="5">
    <source>
        <dbReference type="SMART" id="SM00228"/>
    </source>
</evidence>
<dbReference type="GO" id="GO:0006508">
    <property type="term" value="P:proteolysis"/>
    <property type="evidence" value="ECO:0007669"/>
    <property type="project" value="UniProtKB-KW"/>
</dbReference>
<keyword evidence="2" id="KW-0378">Hydrolase</keyword>
<feature type="compositionally biased region" description="Low complexity" evidence="3">
    <location>
        <begin position="71"/>
        <end position="98"/>
    </location>
</feature>
<keyword evidence="1" id="KW-0645">Protease</keyword>
<dbReference type="Proteomes" id="UP000314251">
    <property type="component" value="Unassembled WGS sequence"/>
</dbReference>
<keyword evidence="7" id="KW-1185">Reference proteome</keyword>
<name>A0A5N6A3Q1_9ACTN</name>
<dbReference type="SMART" id="SM00228">
    <property type="entry name" value="PDZ"/>
    <property type="match status" value="1"/>
</dbReference>
<dbReference type="Gene3D" id="2.30.42.10">
    <property type="match status" value="1"/>
</dbReference>
<dbReference type="PANTHER" id="PTHR43343:SF3">
    <property type="entry name" value="PROTEASE DO-LIKE 8, CHLOROPLASTIC"/>
    <property type="match status" value="1"/>
</dbReference>
<dbReference type="InterPro" id="IPR001478">
    <property type="entry name" value="PDZ"/>
</dbReference>
<organism evidence="6 7">
    <name type="scientific">Streptomyces mimosae</name>
    <dbReference type="NCBI Taxonomy" id="2586635"/>
    <lineage>
        <taxon>Bacteria</taxon>
        <taxon>Bacillati</taxon>
        <taxon>Actinomycetota</taxon>
        <taxon>Actinomycetes</taxon>
        <taxon>Kitasatosporales</taxon>
        <taxon>Streptomycetaceae</taxon>
        <taxon>Streptomyces</taxon>
    </lineage>
</organism>
<dbReference type="PANTHER" id="PTHR43343">
    <property type="entry name" value="PEPTIDASE S12"/>
    <property type="match status" value="1"/>
</dbReference>
<dbReference type="SUPFAM" id="SSF50156">
    <property type="entry name" value="PDZ domain-like"/>
    <property type="match status" value="1"/>
</dbReference>
<dbReference type="GO" id="GO:0004252">
    <property type="term" value="F:serine-type endopeptidase activity"/>
    <property type="evidence" value="ECO:0007669"/>
    <property type="project" value="InterPro"/>
</dbReference>